<dbReference type="InterPro" id="IPR014729">
    <property type="entry name" value="Rossmann-like_a/b/a_fold"/>
</dbReference>
<comment type="subunit">
    <text evidence="8">Homodimer.</text>
</comment>
<evidence type="ECO:0000256" key="2">
    <source>
        <dbReference type="ARBA" id="ARBA00022741"/>
    </source>
</evidence>
<evidence type="ECO:0000259" key="10">
    <source>
        <dbReference type="Pfam" id="PF22421"/>
    </source>
</evidence>
<dbReference type="GO" id="GO:0004831">
    <property type="term" value="F:tyrosine-tRNA ligase activity"/>
    <property type="evidence" value="ECO:0007669"/>
    <property type="project" value="UniProtKB-EC"/>
</dbReference>
<keyword evidence="5 8" id="KW-0648">Protein biosynthesis</keyword>
<feature type="binding site" evidence="8">
    <location>
        <position position="34"/>
    </location>
    <ligand>
        <name>L-tyrosine</name>
        <dbReference type="ChEBI" id="CHEBI:58315"/>
    </ligand>
</feature>
<organism evidence="11 12">
    <name type="scientific">Mesomycoplasma lagogenitalium</name>
    <dbReference type="NCBI Taxonomy" id="171286"/>
    <lineage>
        <taxon>Bacteria</taxon>
        <taxon>Bacillati</taxon>
        <taxon>Mycoplasmatota</taxon>
        <taxon>Mycoplasmoidales</taxon>
        <taxon>Metamycoplasmataceae</taxon>
        <taxon>Mesomycoplasma</taxon>
    </lineage>
</organism>
<evidence type="ECO:0000256" key="3">
    <source>
        <dbReference type="ARBA" id="ARBA00022840"/>
    </source>
</evidence>
<proteinExistence type="inferred from homology"/>
<feature type="binding site" evidence="8">
    <location>
        <position position="165"/>
    </location>
    <ligand>
        <name>L-tyrosine</name>
        <dbReference type="ChEBI" id="CHEBI:58315"/>
    </ligand>
</feature>
<dbReference type="Pfam" id="PF00579">
    <property type="entry name" value="tRNA-synt_1b"/>
    <property type="match status" value="1"/>
</dbReference>
<keyword evidence="12" id="KW-1185">Reference proteome</keyword>
<evidence type="ECO:0000256" key="4">
    <source>
        <dbReference type="ARBA" id="ARBA00022884"/>
    </source>
</evidence>
<dbReference type="EMBL" id="CP122979">
    <property type="protein sequence ID" value="WGI36346.1"/>
    <property type="molecule type" value="Genomic_DNA"/>
</dbReference>
<dbReference type="Gene3D" id="3.40.50.620">
    <property type="entry name" value="HUPs"/>
    <property type="match status" value="1"/>
</dbReference>
<sequence>MKKNIIKELKERGILNNISNENKLLNMNENEVIYAGFDPTATSLHLGNYIQICTLLRLQKIGIKVIALIGGATGMIGDPSFNESERKLLDFQEVEKNKNFISQQLSKFNIEIFDNLSIYKNMSILTFLREAGKFLNINYMIAKDSVANRLETGLSFTEFSYQLIQGWDFNYLYENYNVVGQLGGSDQWGNITSGIEIIRKKHGDNHKAFALTTNLLTDKNGVKFGKSTGGGSLWLNKNLTSVYKLYQFLLNQDDEDVEKLLKYLTFLSLDEIKNLINKHNQDKSQRLAQKTLAFEIVKDIHSIEEANNSVKITDILFNKSDFNLLNADDLKQLENSVPLIEVNENELVIDILLKNKIVQSRREFREFITQGALLLNNQKVLNEFEIIKNNLFDGKYALLKKGKRNYFVIKFKVGNYESRNC</sequence>
<feature type="domain" description="Tyrosine--tRNA ligase SYY-like C-terminal" evidence="10">
    <location>
        <begin position="329"/>
        <end position="409"/>
    </location>
</feature>
<dbReference type="InterPro" id="IPR024088">
    <property type="entry name" value="Tyr-tRNA-ligase_bac-type"/>
</dbReference>
<keyword evidence="6 8" id="KW-0030">Aminoacyl-tRNA synthetase</keyword>
<dbReference type="RefSeq" id="WP_280101647.1">
    <property type="nucleotide sequence ID" value="NZ_CP122979.1"/>
</dbReference>
<keyword evidence="4 9" id="KW-0694">RNA-binding</keyword>
<dbReference type="PANTHER" id="PTHR11766:SF0">
    <property type="entry name" value="TYROSINE--TRNA LIGASE, MITOCHONDRIAL"/>
    <property type="match status" value="1"/>
</dbReference>
<dbReference type="NCBIfam" id="TIGR00234">
    <property type="entry name" value="tyrS"/>
    <property type="match status" value="1"/>
</dbReference>
<comment type="function">
    <text evidence="8">Catalyzes the attachment of tyrosine to tRNA(Tyr) in a two-step reaction: tyrosine is first activated by ATP to form Tyr-AMP and then transferred to the acceptor end of tRNA(Tyr).</text>
</comment>
<dbReference type="InterPro" id="IPR002307">
    <property type="entry name" value="Tyr-tRNA-ligase"/>
</dbReference>
<evidence type="ECO:0000256" key="9">
    <source>
        <dbReference type="PROSITE-ProRule" id="PRU00182"/>
    </source>
</evidence>
<keyword evidence="3 8" id="KW-0067">ATP-binding</keyword>
<feature type="binding site" evidence="8">
    <location>
        <position position="226"/>
    </location>
    <ligand>
        <name>ATP</name>
        <dbReference type="ChEBI" id="CHEBI:30616"/>
    </ligand>
</feature>
<dbReference type="Gene3D" id="3.10.290.10">
    <property type="entry name" value="RNA-binding S4 domain"/>
    <property type="match status" value="1"/>
</dbReference>
<comment type="subcellular location">
    <subcellularLocation>
        <location evidence="8">Cytoplasm</location>
    </subcellularLocation>
</comment>
<feature type="binding site" evidence="8">
    <location>
        <position position="161"/>
    </location>
    <ligand>
        <name>L-tyrosine</name>
        <dbReference type="ChEBI" id="CHEBI:58315"/>
    </ligand>
</feature>
<dbReference type="InterPro" id="IPR054608">
    <property type="entry name" value="SYY-like_C"/>
</dbReference>
<feature type="short sequence motif" description="'KMSKS' region" evidence="8">
    <location>
        <begin position="223"/>
        <end position="227"/>
    </location>
</feature>
<accession>A0ABY8LV78</accession>
<dbReference type="InterPro" id="IPR002305">
    <property type="entry name" value="aa-tRNA-synth_Ic"/>
</dbReference>
<dbReference type="Gene3D" id="1.10.240.10">
    <property type="entry name" value="Tyrosyl-Transfer RNA Synthetase"/>
    <property type="match status" value="1"/>
</dbReference>
<comment type="similarity">
    <text evidence="8">Belongs to the class-I aminoacyl-tRNA synthetase family. TyrS type 1 subfamily.</text>
</comment>
<dbReference type="SUPFAM" id="SSF52374">
    <property type="entry name" value="Nucleotidylyl transferase"/>
    <property type="match status" value="1"/>
</dbReference>
<evidence type="ECO:0000256" key="6">
    <source>
        <dbReference type="ARBA" id="ARBA00023146"/>
    </source>
</evidence>
<dbReference type="PRINTS" id="PR01040">
    <property type="entry name" value="TRNASYNTHTYR"/>
</dbReference>
<feature type="short sequence motif" description="'HIGH' region" evidence="8">
    <location>
        <begin position="39"/>
        <end position="48"/>
    </location>
</feature>
<dbReference type="PROSITE" id="PS50889">
    <property type="entry name" value="S4"/>
    <property type="match status" value="1"/>
</dbReference>
<dbReference type="Pfam" id="PF22421">
    <property type="entry name" value="SYY_C-terminal"/>
    <property type="match status" value="1"/>
</dbReference>
<gene>
    <name evidence="8 11" type="primary">tyrS</name>
    <name evidence="11" type="ORF">QEG99_02605</name>
</gene>
<dbReference type="InterPro" id="IPR036986">
    <property type="entry name" value="S4_RNA-bd_sf"/>
</dbReference>
<keyword evidence="1 8" id="KW-0436">Ligase</keyword>
<evidence type="ECO:0000256" key="8">
    <source>
        <dbReference type="HAMAP-Rule" id="MF_02006"/>
    </source>
</evidence>
<name>A0ABY8LV78_9BACT</name>
<evidence type="ECO:0000256" key="1">
    <source>
        <dbReference type="ARBA" id="ARBA00022598"/>
    </source>
</evidence>
<dbReference type="SUPFAM" id="SSF55174">
    <property type="entry name" value="Alpha-L RNA-binding motif"/>
    <property type="match status" value="1"/>
</dbReference>
<dbReference type="InterPro" id="IPR024107">
    <property type="entry name" value="Tyr-tRNA-ligase_bac_1"/>
</dbReference>
<dbReference type="PANTHER" id="PTHR11766">
    <property type="entry name" value="TYROSYL-TRNA SYNTHETASE"/>
    <property type="match status" value="1"/>
</dbReference>
<reference evidence="11" key="1">
    <citation type="submission" date="2023-04" db="EMBL/GenBank/DDBJ databases">
        <title>Completed genome of Mycoplasma lagogenitalium type strain 12MS.</title>
        <authorList>
            <person name="Spergser J."/>
        </authorList>
    </citation>
    <scope>NUCLEOTIDE SEQUENCE</scope>
    <source>
        <strain evidence="11">12MS</strain>
    </source>
</reference>
<dbReference type="HAMAP" id="MF_02006">
    <property type="entry name" value="Tyr_tRNA_synth_type1"/>
    <property type="match status" value="1"/>
</dbReference>
<evidence type="ECO:0000256" key="7">
    <source>
        <dbReference type="ARBA" id="ARBA00048248"/>
    </source>
</evidence>
<keyword evidence="2 8" id="KW-0547">Nucleotide-binding</keyword>
<comment type="catalytic activity">
    <reaction evidence="7 8">
        <text>tRNA(Tyr) + L-tyrosine + ATP = L-tyrosyl-tRNA(Tyr) + AMP + diphosphate + H(+)</text>
        <dbReference type="Rhea" id="RHEA:10220"/>
        <dbReference type="Rhea" id="RHEA-COMP:9706"/>
        <dbReference type="Rhea" id="RHEA-COMP:9707"/>
        <dbReference type="ChEBI" id="CHEBI:15378"/>
        <dbReference type="ChEBI" id="CHEBI:30616"/>
        <dbReference type="ChEBI" id="CHEBI:33019"/>
        <dbReference type="ChEBI" id="CHEBI:58315"/>
        <dbReference type="ChEBI" id="CHEBI:78442"/>
        <dbReference type="ChEBI" id="CHEBI:78536"/>
        <dbReference type="ChEBI" id="CHEBI:456215"/>
        <dbReference type="EC" id="6.1.1.1"/>
    </reaction>
</comment>
<evidence type="ECO:0000256" key="5">
    <source>
        <dbReference type="ARBA" id="ARBA00022917"/>
    </source>
</evidence>
<evidence type="ECO:0000313" key="11">
    <source>
        <dbReference type="EMBL" id="WGI36346.1"/>
    </source>
</evidence>
<protein>
    <recommendedName>
        <fullName evidence="8">Tyrosine--tRNA ligase</fullName>
        <ecNumber evidence="8">6.1.1.1</ecNumber>
    </recommendedName>
    <alternativeName>
        <fullName evidence="8">Tyrosyl-tRNA synthetase</fullName>
        <shortName evidence="8">TyrRS</shortName>
    </alternativeName>
</protein>
<dbReference type="Proteomes" id="UP001179842">
    <property type="component" value="Chromosome"/>
</dbReference>
<dbReference type="CDD" id="cd00805">
    <property type="entry name" value="TyrRS_core"/>
    <property type="match status" value="1"/>
</dbReference>
<keyword evidence="8" id="KW-0963">Cytoplasm</keyword>
<dbReference type="EC" id="6.1.1.1" evidence="8"/>
<evidence type="ECO:0000313" key="12">
    <source>
        <dbReference type="Proteomes" id="UP001179842"/>
    </source>
</evidence>